<evidence type="ECO:0000313" key="2">
    <source>
        <dbReference type="EMBL" id="KAK4210227.1"/>
    </source>
</evidence>
<dbReference type="InterPro" id="IPR029039">
    <property type="entry name" value="Flavoprotein-like_sf"/>
</dbReference>
<dbReference type="AlphaFoldDB" id="A0AAN6Y512"/>
<dbReference type="Proteomes" id="UP001301769">
    <property type="component" value="Unassembled WGS sequence"/>
</dbReference>
<proteinExistence type="predicted"/>
<dbReference type="Gene3D" id="3.40.50.360">
    <property type="match status" value="1"/>
</dbReference>
<feature type="domain" description="NADPH-dependent FMN reductase-like" evidence="1">
    <location>
        <begin position="5"/>
        <end position="159"/>
    </location>
</feature>
<reference evidence="2" key="2">
    <citation type="submission" date="2023-05" db="EMBL/GenBank/DDBJ databases">
        <authorList>
            <consortium name="Lawrence Berkeley National Laboratory"/>
            <person name="Steindorff A."/>
            <person name="Hensen N."/>
            <person name="Bonometti L."/>
            <person name="Westerberg I."/>
            <person name="Brannstrom I.O."/>
            <person name="Guillou S."/>
            <person name="Cros-Aarteil S."/>
            <person name="Calhoun S."/>
            <person name="Haridas S."/>
            <person name="Kuo A."/>
            <person name="Mondo S."/>
            <person name="Pangilinan J."/>
            <person name="Riley R."/>
            <person name="Labutti K."/>
            <person name="Andreopoulos B."/>
            <person name="Lipzen A."/>
            <person name="Chen C."/>
            <person name="Yanf M."/>
            <person name="Daum C."/>
            <person name="Ng V."/>
            <person name="Clum A."/>
            <person name="Ohm R."/>
            <person name="Martin F."/>
            <person name="Silar P."/>
            <person name="Natvig D."/>
            <person name="Lalanne C."/>
            <person name="Gautier V."/>
            <person name="Ament-Velasquez S.L."/>
            <person name="Kruys A."/>
            <person name="Hutchinson M.I."/>
            <person name="Powell A.J."/>
            <person name="Barry K."/>
            <person name="Miller A.N."/>
            <person name="Grigoriev I.V."/>
            <person name="Debuchy R."/>
            <person name="Gladieux P."/>
            <person name="Thoren M.H."/>
            <person name="Johannesson H."/>
        </authorList>
    </citation>
    <scope>NUCLEOTIDE SEQUENCE</scope>
    <source>
        <strain evidence="2">PSN293</strain>
    </source>
</reference>
<gene>
    <name evidence="2" type="ORF">QBC37DRAFT_429149</name>
</gene>
<dbReference type="PANTHER" id="PTHR30543">
    <property type="entry name" value="CHROMATE REDUCTASE"/>
    <property type="match status" value="1"/>
</dbReference>
<dbReference type="InterPro" id="IPR050712">
    <property type="entry name" value="NAD(P)H-dep_reductase"/>
</dbReference>
<organism evidence="2 3">
    <name type="scientific">Rhypophila decipiens</name>
    <dbReference type="NCBI Taxonomy" id="261697"/>
    <lineage>
        <taxon>Eukaryota</taxon>
        <taxon>Fungi</taxon>
        <taxon>Dikarya</taxon>
        <taxon>Ascomycota</taxon>
        <taxon>Pezizomycotina</taxon>
        <taxon>Sordariomycetes</taxon>
        <taxon>Sordariomycetidae</taxon>
        <taxon>Sordariales</taxon>
        <taxon>Naviculisporaceae</taxon>
        <taxon>Rhypophila</taxon>
    </lineage>
</organism>
<accession>A0AAN6Y512</accession>
<dbReference type="GO" id="GO:0010181">
    <property type="term" value="F:FMN binding"/>
    <property type="evidence" value="ECO:0007669"/>
    <property type="project" value="TreeGrafter"/>
</dbReference>
<dbReference type="GO" id="GO:0005829">
    <property type="term" value="C:cytosol"/>
    <property type="evidence" value="ECO:0007669"/>
    <property type="project" value="TreeGrafter"/>
</dbReference>
<evidence type="ECO:0000259" key="1">
    <source>
        <dbReference type="Pfam" id="PF03358"/>
    </source>
</evidence>
<dbReference type="EMBL" id="MU858181">
    <property type="protein sequence ID" value="KAK4210227.1"/>
    <property type="molecule type" value="Genomic_DNA"/>
</dbReference>
<sequence length="212" mass="22905">MPAYKVAIITGSTRSPRAGNTIVDYIASIIASRPDNGTDNLEFSNLQIADFNLPVFDEPVVPAMVPAMAQFTKEHSKKWSAAVGSYQAYIWVIPEYNGGLAGGTKNAVDFLYNELIGKPTAIISYGIKGGNRANEQLEFALGTVIKAKIVDTKVILPFAEGNDVYSAIAGILGEDSKKSWKENGKEDEILKAVAEIKKVLEEPPKTEETPVA</sequence>
<dbReference type="PANTHER" id="PTHR30543:SF21">
    <property type="entry name" value="NAD(P)H-DEPENDENT FMN REDUCTASE LOT6"/>
    <property type="match status" value="1"/>
</dbReference>
<dbReference type="GO" id="GO:0016491">
    <property type="term" value="F:oxidoreductase activity"/>
    <property type="evidence" value="ECO:0007669"/>
    <property type="project" value="InterPro"/>
</dbReference>
<evidence type="ECO:0000313" key="3">
    <source>
        <dbReference type="Proteomes" id="UP001301769"/>
    </source>
</evidence>
<reference evidence="2" key="1">
    <citation type="journal article" date="2023" name="Mol. Phylogenet. Evol.">
        <title>Genome-scale phylogeny and comparative genomics of the fungal order Sordariales.</title>
        <authorList>
            <person name="Hensen N."/>
            <person name="Bonometti L."/>
            <person name="Westerberg I."/>
            <person name="Brannstrom I.O."/>
            <person name="Guillou S."/>
            <person name="Cros-Aarteil S."/>
            <person name="Calhoun S."/>
            <person name="Haridas S."/>
            <person name="Kuo A."/>
            <person name="Mondo S."/>
            <person name="Pangilinan J."/>
            <person name="Riley R."/>
            <person name="LaButti K."/>
            <person name="Andreopoulos B."/>
            <person name="Lipzen A."/>
            <person name="Chen C."/>
            <person name="Yan M."/>
            <person name="Daum C."/>
            <person name="Ng V."/>
            <person name="Clum A."/>
            <person name="Steindorff A."/>
            <person name="Ohm R.A."/>
            <person name="Martin F."/>
            <person name="Silar P."/>
            <person name="Natvig D.O."/>
            <person name="Lalanne C."/>
            <person name="Gautier V."/>
            <person name="Ament-Velasquez S.L."/>
            <person name="Kruys A."/>
            <person name="Hutchinson M.I."/>
            <person name="Powell A.J."/>
            <person name="Barry K."/>
            <person name="Miller A.N."/>
            <person name="Grigoriev I.V."/>
            <person name="Debuchy R."/>
            <person name="Gladieux P."/>
            <person name="Hiltunen Thoren M."/>
            <person name="Johannesson H."/>
        </authorList>
    </citation>
    <scope>NUCLEOTIDE SEQUENCE</scope>
    <source>
        <strain evidence="2">PSN293</strain>
    </source>
</reference>
<keyword evidence="3" id="KW-1185">Reference proteome</keyword>
<dbReference type="SUPFAM" id="SSF52218">
    <property type="entry name" value="Flavoproteins"/>
    <property type="match status" value="1"/>
</dbReference>
<dbReference type="Pfam" id="PF03358">
    <property type="entry name" value="FMN_red"/>
    <property type="match status" value="1"/>
</dbReference>
<comment type="caution">
    <text evidence="2">The sequence shown here is derived from an EMBL/GenBank/DDBJ whole genome shotgun (WGS) entry which is preliminary data.</text>
</comment>
<name>A0AAN6Y512_9PEZI</name>
<protein>
    <submittedName>
        <fullName evidence="2">Flavoprotein-like protein</fullName>
    </submittedName>
</protein>
<dbReference type="InterPro" id="IPR005025">
    <property type="entry name" value="FMN_Rdtase-like_dom"/>
</dbReference>